<accession>A0A3M7PUV2</accession>
<name>A0A3M7PUV2_BRAPC</name>
<gene>
    <name evidence="1" type="ORF">BpHYR1_025374</name>
</gene>
<organism evidence="1 2">
    <name type="scientific">Brachionus plicatilis</name>
    <name type="common">Marine rotifer</name>
    <name type="synonym">Brachionus muelleri</name>
    <dbReference type="NCBI Taxonomy" id="10195"/>
    <lineage>
        <taxon>Eukaryota</taxon>
        <taxon>Metazoa</taxon>
        <taxon>Spiralia</taxon>
        <taxon>Gnathifera</taxon>
        <taxon>Rotifera</taxon>
        <taxon>Eurotatoria</taxon>
        <taxon>Monogononta</taxon>
        <taxon>Pseudotrocha</taxon>
        <taxon>Ploima</taxon>
        <taxon>Brachionidae</taxon>
        <taxon>Brachionus</taxon>
    </lineage>
</organism>
<evidence type="ECO:0000313" key="1">
    <source>
        <dbReference type="EMBL" id="RNA02521.1"/>
    </source>
</evidence>
<comment type="caution">
    <text evidence="1">The sequence shown here is derived from an EMBL/GenBank/DDBJ whole genome shotgun (WGS) entry which is preliminary data.</text>
</comment>
<dbReference type="EMBL" id="REGN01008849">
    <property type="protein sequence ID" value="RNA02521.1"/>
    <property type="molecule type" value="Genomic_DNA"/>
</dbReference>
<dbReference type="AlphaFoldDB" id="A0A3M7PUV2"/>
<keyword evidence="2" id="KW-1185">Reference proteome</keyword>
<protein>
    <submittedName>
        <fullName evidence="1">Uncharacterized protein</fullName>
    </submittedName>
</protein>
<sequence>MRNLKQNKKYFINNDFEIILSIIESIIDNRLPTLCIIQPQPFLTFNSKPRPNLWPPPLIFLASIKVDKTNLTPSNEKINSTYIINKVISLVSNSEVASSQLGLGTIEGGLQAKQPSQMTDHNGTTKIYPDAGEKEVSKPTLRPWVSLSSRVISDLRMLSVFHFSTKVKPWEADLYLASKKDSLLLYPLLKRSLAVLPKSEYCGGAILNFFSQILNEKKEKSSHSKFYINQKQRFDA</sequence>
<evidence type="ECO:0000313" key="2">
    <source>
        <dbReference type="Proteomes" id="UP000276133"/>
    </source>
</evidence>
<dbReference type="Proteomes" id="UP000276133">
    <property type="component" value="Unassembled WGS sequence"/>
</dbReference>
<proteinExistence type="predicted"/>
<reference evidence="1 2" key="1">
    <citation type="journal article" date="2018" name="Sci. Rep.">
        <title>Genomic signatures of local adaptation to the degree of environmental predictability in rotifers.</title>
        <authorList>
            <person name="Franch-Gras L."/>
            <person name="Hahn C."/>
            <person name="Garcia-Roger E.M."/>
            <person name="Carmona M.J."/>
            <person name="Serra M."/>
            <person name="Gomez A."/>
        </authorList>
    </citation>
    <scope>NUCLEOTIDE SEQUENCE [LARGE SCALE GENOMIC DNA]</scope>
    <source>
        <strain evidence="1">HYR1</strain>
    </source>
</reference>